<dbReference type="EMBL" id="CP044543">
    <property type="protein sequence ID" value="QFI75791.1"/>
    <property type="molecule type" value="Genomic_DNA"/>
</dbReference>
<accession>A0A5P6PBV3</accession>
<evidence type="ECO:0000313" key="2">
    <source>
        <dbReference type="Proteomes" id="UP000325641"/>
    </source>
</evidence>
<gene>
    <name evidence="1" type="ORF">F8237_27365</name>
</gene>
<protein>
    <submittedName>
        <fullName evidence="1">Uncharacterized protein</fullName>
    </submittedName>
</protein>
<name>A0A5P6PBV3_9BRAD</name>
<sequence>MPYQVKSGSFLIVASTLPAALQLYDDMKSGPEDVSIRDMDGRQIDIDELRPILNDGEPS</sequence>
<dbReference type="OrthoDB" id="8252223at2"/>
<dbReference type="RefSeq" id="WP_151649328.1">
    <property type="nucleotide sequence ID" value="NZ_CP044543.1"/>
</dbReference>
<evidence type="ECO:0000313" key="1">
    <source>
        <dbReference type="EMBL" id="QFI75791.1"/>
    </source>
</evidence>
<dbReference type="AlphaFoldDB" id="A0A5P6PBV3"/>
<proteinExistence type="predicted"/>
<organism evidence="1 2">
    <name type="scientific">Bradyrhizobium betae</name>
    <dbReference type="NCBI Taxonomy" id="244734"/>
    <lineage>
        <taxon>Bacteria</taxon>
        <taxon>Pseudomonadati</taxon>
        <taxon>Pseudomonadota</taxon>
        <taxon>Alphaproteobacteria</taxon>
        <taxon>Hyphomicrobiales</taxon>
        <taxon>Nitrobacteraceae</taxon>
        <taxon>Bradyrhizobium</taxon>
    </lineage>
</organism>
<reference evidence="2" key="1">
    <citation type="submission" date="2019-10" db="EMBL/GenBank/DDBJ databases">
        <title>Complete Genome Sequence of Bradyrhizobium betae type strain PL7HG1T.</title>
        <authorList>
            <person name="Bromfield E.S.P."/>
            <person name="Cloutier S."/>
        </authorList>
    </citation>
    <scope>NUCLEOTIDE SEQUENCE [LARGE SCALE GENOMIC DNA]</scope>
    <source>
        <strain evidence="2">PL7HG1</strain>
    </source>
</reference>
<dbReference type="Proteomes" id="UP000325641">
    <property type="component" value="Chromosome"/>
</dbReference>
<dbReference type="KEGG" id="bbet:F8237_27365"/>